<protein>
    <submittedName>
        <fullName evidence="1">Uncharacterized protein</fullName>
    </submittedName>
</protein>
<reference evidence="1" key="2">
    <citation type="submission" date="2025-09" db="UniProtKB">
        <authorList>
            <consortium name="EnsemblPlants"/>
        </authorList>
    </citation>
    <scope>IDENTIFICATION</scope>
</reference>
<dbReference type="Proteomes" id="UP001732700">
    <property type="component" value="Chromosome 7D"/>
</dbReference>
<organism evidence="1 2">
    <name type="scientific">Avena sativa</name>
    <name type="common">Oat</name>
    <dbReference type="NCBI Taxonomy" id="4498"/>
    <lineage>
        <taxon>Eukaryota</taxon>
        <taxon>Viridiplantae</taxon>
        <taxon>Streptophyta</taxon>
        <taxon>Embryophyta</taxon>
        <taxon>Tracheophyta</taxon>
        <taxon>Spermatophyta</taxon>
        <taxon>Magnoliopsida</taxon>
        <taxon>Liliopsida</taxon>
        <taxon>Poales</taxon>
        <taxon>Poaceae</taxon>
        <taxon>BOP clade</taxon>
        <taxon>Pooideae</taxon>
        <taxon>Poodae</taxon>
        <taxon>Poeae</taxon>
        <taxon>Poeae Chloroplast Group 1 (Aveneae type)</taxon>
        <taxon>Aveninae</taxon>
        <taxon>Avena</taxon>
    </lineage>
</organism>
<proteinExistence type="predicted"/>
<sequence length="672" mass="76492">MAGEVVQFWNEWGIQTLVLLSFTFQVFLLVVAGIRWRKASASAVLMLLLWLVYLLADSTAIYALGHLSVITNSSPEHHLVAFWAPFLLLHLGGPDSITAYALEDSRLWLRHLLTLVVQVVGAVYVVYSYVPRSSSTLQQQAAVLMLAVGVLKYAERTWALKCGGTADIRRRAEKWGTVYLNSIWSERVWIHVLDRGDDNEEELLIGAYLLFFLCIHLFVGTVINPSEFDMSRLSLPRGEDVYRLVEMEMSLMYDTMYTKARVIHTWYGYCIRAISLVATTVAALLFQFSSRRGYSRVDVAITYVLLVGAVAMEIVSVSKTMGSTWMCAWLYRLRRERLLGLLKYIRRSFRAARRRRWSGSIGQYNLLHLICIHEDRSELGGRLASMVGLGGWWSTAHYAGTTQILATDLRELLLKTLPRIDARNSRGIHALESRGLDKDHAGWCHWSTNTIDFDQSILVWHIATDVYLHKSKARVHTGTTTKLAEALKVLSNYMVFLLVTKPDMLPGLIRRRIYVDACKELYFAWRIFLADQSSPETVLPKKWWHMLKGLFHHDGPNGSRTILETGQLAGSLHSTYLSEYRGEWRYSPTGRECLGSCAYRRADDHARELAAELLGMESRRSGLLEVIFEVWVEMLCYAALHCSPDSHARQLSNGGELITVVWLLIHHLGKSE</sequence>
<evidence type="ECO:0000313" key="2">
    <source>
        <dbReference type="Proteomes" id="UP001732700"/>
    </source>
</evidence>
<name>A0ACD6AF37_AVESA</name>
<reference evidence="1" key="1">
    <citation type="submission" date="2021-05" db="EMBL/GenBank/DDBJ databases">
        <authorList>
            <person name="Scholz U."/>
            <person name="Mascher M."/>
            <person name="Fiebig A."/>
        </authorList>
    </citation>
    <scope>NUCLEOTIDE SEQUENCE [LARGE SCALE GENOMIC DNA]</scope>
</reference>
<keyword evidence="2" id="KW-1185">Reference proteome</keyword>
<dbReference type="EnsemblPlants" id="AVESA.00010b.r2.7DG1361190.1">
    <property type="protein sequence ID" value="AVESA.00010b.r2.7DG1361190.1.CDS"/>
    <property type="gene ID" value="AVESA.00010b.r2.7DG1361190"/>
</dbReference>
<accession>A0ACD6AF37</accession>
<evidence type="ECO:0000313" key="1">
    <source>
        <dbReference type="EnsemblPlants" id="AVESA.00010b.r2.7DG1361190.1.CDS"/>
    </source>
</evidence>